<dbReference type="InterPro" id="IPR052966">
    <property type="entry name" value="Beta-lactamase_Reg"/>
</dbReference>
<dbReference type="AlphaFoldDB" id="A0A432Z1W8"/>
<organism evidence="2 3">
    <name type="scientific">Idiomarina ramblicola</name>
    <dbReference type="NCBI Taxonomy" id="263724"/>
    <lineage>
        <taxon>Bacteria</taxon>
        <taxon>Pseudomonadati</taxon>
        <taxon>Pseudomonadota</taxon>
        <taxon>Gammaproteobacteria</taxon>
        <taxon>Alteromonadales</taxon>
        <taxon>Idiomarinaceae</taxon>
        <taxon>Idiomarina</taxon>
    </lineage>
</organism>
<dbReference type="PANTHER" id="PTHR38684:SF1">
    <property type="entry name" value="PROTEIN AMPE"/>
    <property type="match status" value="1"/>
</dbReference>
<feature type="transmembrane region" description="Helical" evidence="1">
    <location>
        <begin position="141"/>
        <end position="162"/>
    </location>
</feature>
<keyword evidence="3" id="KW-1185">Reference proteome</keyword>
<dbReference type="NCBIfam" id="NF008219">
    <property type="entry name" value="PRK10987.1"/>
    <property type="match status" value="1"/>
</dbReference>
<evidence type="ECO:0000313" key="2">
    <source>
        <dbReference type="EMBL" id="RUO71871.1"/>
    </source>
</evidence>
<dbReference type="RefSeq" id="WP_126780843.1">
    <property type="nucleotide sequence ID" value="NZ_PIQC01000003.1"/>
</dbReference>
<dbReference type="GO" id="GO:0005886">
    <property type="term" value="C:plasma membrane"/>
    <property type="evidence" value="ECO:0007669"/>
    <property type="project" value="TreeGrafter"/>
</dbReference>
<gene>
    <name evidence="2" type="ORF">CWI78_04975</name>
</gene>
<accession>A0A432Z1W8</accession>
<feature type="transmembrane region" description="Helical" evidence="1">
    <location>
        <begin position="182"/>
        <end position="202"/>
    </location>
</feature>
<name>A0A432Z1W8_9GAMM</name>
<keyword evidence="1" id="KW-1133">Transmembrane helix</keyword>
<dbReference type="EMBL" id="PIQC01000003">
    <property type="protein sequence ID" value="RUO71871.1"/>
    <property type="molecule type" value="Genomic_DNA"/>
</dbReference>
<dbReference type="InterPro" id="IPR031347">
    <property type="entry name" value="AmpE"/>
</dbReference>
<evidence type="ECO:0000256" key="1">
    <source>
        <dbReference type="SAM" id="Phobius"/>
    </source>
</evidence>
<proteinExistence type="predicted"/>
<dbReference type="GO" id="GO:0046677">
    <property type="term" value="P:response to antibiotic"/>
    <property type="evidence" value="ECO:0007669"/>
    <property type="project" value="TreeGrafter"/>
</dbReference>
<dbReference type="PANTHER" id="PTHR38684">
    <property type="entry name" value="PROTEIN AMPE"/>
    <property type="match status" value="1"/>
</dbReference>
<sequence>MVLIALLIALSVERLYHSPAFLHWSFYLERWQRWSSARLKNEKWESEPLQLVRLLIPALVVGFLVVLLDNLMVTFIVSILALLLAINCEPARKDYKAYLKAANRGDEQQVNERQLALTEFAGRHQPQQLSDSLIWINYRQYIAVMFYFVLFGSFGALVYATLRYAENRIEEQEPESDKPWQQLVWFADWVPVRLSAFGLLVVGHFSRALPVWLQHSLNPQVNPDKLLFDVADKAEDTPQHADDRTEHAACQLRLMRRQQIFWVCVIAALTLAGWVS</sequence>
<protein>
    <submittedName>
        <fullName evidence="2">Regulatory signaling modulator protein AmpE</fullName>
    </submittedName>
</protein>
<feature type="transmembrane region" description="Helical" evidence="1">
    <location>
        <begin position="259"/>
        <end position="275"/>
    </location>
</feature>
<keyword evidence="1" id="KW-0812">Transmembrane</keyword>
<dbReference type="OrthoDB" id="9811967at2"/>
<dbReference type="Pfam" id="PF17113">
    <property type="entry name" value="AmpE"/>
    <property type="match status" value="1"/>
</dbReference>
<reference evidence="3" key="1">
    <citation type="journal article" date="2018" name="Front. Microbiol.">
        <title>Genome-Based Analysis Reveals the Taxonomy and Diversity of the Family Idiomarinaceae.</title>
        <authorList>
            <person name="Liu Y."/>
            <person name="Lai Q."/>
            <person name="Shao Z."/>
        </authorList>
    </citation>
    <scope>NUCLEOTIDE SEQUENCE [LARGE SCALE GENOMIC DNA]</scope>
    <source>
        <strain evidence="3">R22</strain>
    </source>
</reference>
<comment type="caution">
    <text evidence="2">The sequence shown here is derived from an EMBL/GenBank/DDBJ whole genome shotgun (WGS) entry which is preliminary data.</text>
</comment>
<evidence type="ECO:0000313" key="3">
    <source>
        <dbReference type="Proteomes" id="UP000288058"/>
    </source>
</evidence>
<keyword evidence="1" id="KW-0472">Membrane</keyword>
<dbReference type="Proteomes" id="UP000288058">
    <property type="component" value="Unassembled WGS sequence"/>
</dbReference>
<feature type="transmembrane region" description="Helical" evidence="1">
    <location>
        <begin position="54"/>
        <end position="86"/>
    </location>
</feature>